<dbReference type="GO" id="GO:0042025">
    <property type="term" value="C:host cell nucleus"/>
    <property type="evidence" value="ECO:0007669"/>
    <property type="project" value="UniProtKB-SubCell"/>
</dbReference>
<evidence type="ECO:0000256" key="17">
    <source>
        <dbReference type="ARBA" id="ARBA00049360"/>
    </source>
</evidence>
<comment type="subcellular location">
    <subcellularLocation>
        <location evidence="2">Host nucleus</location>
    </subcellularLocation>
</comment>
<evidence type="ECO:0000256" key="2">
    <source>
        <dbReference type="ARBA" id="ARBA00004147"/>
    </source>
</evidence>
<evidence type="ECO:0000256" key="1">
    <source>
        <dbReference type="ARBA" id="ARBA00001936"/>
    </source>
</evidence>
<dbReference type="SUPFAM" id="SSF52540">
    <property type="entry name" value="P-loop containing nucleoside triphosphate hydrolases"/>
    <property type="match status" value="1"/>
</dbReference>
<keyword evidence="7" id="KW-0540">Nuclease</keyword>
<dbReference type="Gene3D" id="3.40.1310.20">
    <property type="match status" value="1"/>
</dbReference>
<evidence type="ECO:0000256" key="4">
    <source>
        <dbReference type="ARBA" id="ARBA00022679"/>
    </source>
</evidence>
<evidence type="ECO:0000256" key="15">
    <source>
        <dbReference type="ARBA" id="ARBA00030754"/>
    </source>
</evidence>
<dbReference type="Gene3D" id="3.40.50.300">
    <property type="entry name" value="P-loop containing nucleotide triphosphate hydrolases"/>
    <property type="match status" value="1"/>
</dbReference>
<keyword evidence="14" id="KW-0511">Multifunctional enzyme</keyword>
<evidence type="ECO:0000256" key="12">
    <source>
        <dbReference type="ARBA" id="ARBA00023124"/>
    </source>
</evidence>
<dbReference type="Pfam" id="PF00910">
    <property type="entry name" value="RNA_helicase"/>
    <property type="match status" value="1"/>
</dbReference>
<evidence type="ECO:0000256" key="8">
    <source>
        <dbReference type="ARBA" id="ARBA00022723"/>
    </source>
</evidence>
<evidence type="ECO:0000256" key="5">
    <source>
        <dbReference type="ARBA" id="ARBA00022695"/>
    </source>
</evidence>
<evidence type="ECO:0000256" key="16">
    <source>
        <dbReference type="ARBA" id="ARBA00032243"/>
    </source>
</evidence>
<dbReference type="Pfam" id="PF02407">
    <property type="entry name" value="Viral_Rep"/>
    <property type="match status" value="1"/>
</dbReference>
<sequence>MPKQSCNWCFTINNPSKVKTCGEKDKFKDLTFDTDEKVIKFIMQYEEVNYYVFQRERGHNENTEHIQGFIQFKNRKRGTTLQNMFPPQFFHGEFANGTAQQASDYCKKSDTRIGEVQEWGELRVTKGGKQLTNEDILQRIKEGADDIRLLEEFPQLWNQIDRLQKVRDLYVFDKWRNVFRDVQVTYICGQSGTGKTRSVMEQYGYDKVYRITDYKHPFDSYHGQDVIVFEEFRNSLPIDNMLNYLDGYPLELPARYMNRIACFTKVYIISNWNFEEQYTAIQHKYYETWNAFVRRIDKIVTYKDGMIFEEIDLKSYKLKYNLDKDENLQP</sequence>
<evidence type="ECO:0000256" key="14">
    <source>
        <dbReference type="ARBA" id="ARBA00023268"/>
    </source>
</evidence>
<keyword evidence="10" id="KW-0255">Endonuclease</keyword>
<keyword evidence="5" id="KW-0548">Nucleotidyltransferase</keyword>
<evidence type="ECO:0000256" key="6">
    <source>
        <dbReference type="ARBA" id="ARBA00022705"/>
    </source>
</evidence>
<dbReference type="GO" id="GO:0016787">
    <property type="term" value="F:hydrolase activity"/>
    <property type="evidence" value="ECO:0007669"/>
    <property type="project" value="UniProtKB-KW"/>
</dbReference>
<evidence type="ECO:0000256" key="11">
    <source>
        <dbReference type="ARBA" id="ARBA00022801"/>
    </source>
</evidence>
<comment type="catalytic activity">
    <reaction evidence="17">
        <text>ATP + H2O = ADP + phosphate + H(+)</text>
        <dbReference type="Rhea" id="RHEA:13065"/>
        <dbReference type="ChEBI" id="CHEBI:15377"/>
        <dbReference type="ChEBI" id="CHEBI:15378"/>
        <dbReference type="ChEBI" id="CHEBI:30616"/>
        <dbReference type="ChEBI" id="CHEBI:43474"/>
        <dbReference type="ChEBI" id="CHEBI:456216"/>
    </reaction>
</comment>
<dbReference type="GO" id="GO:0003677">
    <property type="term" value="F:DNA binding"/>
    <property type="evidence" value="ECO:0007669"/>
    <property type="project" value="UniProtKB-KW"/>
</dbReference>
<comment type="similarity">
    <text evidence="3">Belongs to the nanoviruses/circoviruses replication-associated protein family.</text>
</comment>
<reference evidence="19" key="1">
    <citation type="journal article" date="2021" name="Proc. Natl. Acad. Sci. U.S.A.">
        <title>A Catalog of Tens of Thousands of Viruses from Human Metagenomes Reveals Hidden Associations with Chronic Diseases.</title>
        <authorList>
            <person name="Tisza M.J."/>
            <person name="Buck C.B."/>
        </authorList>
    </citation>
    <scope>NUCLEOTIDE SEQUENCE</scope>
    <source>
        <strain evidence="19">CtDEu7</strain>
    </source>
</reference>
<comment type="cofactor">
    <cofactor evidence="1">
        <name>Mn(2+)</name>
        <dbReference type="ChEBI" id="CHEBI:29035"/>
    </cofactor>
</comment>
<evidence type="ECO:0000256" key="9">
    <source>
        <dbReference type="ARBA" id="ARBA00022741"/>
    </source>
</evidence>
<evidence type="ECO:0000259" key="18">
    <source>
        <dbReference type="PROSITE" id="PS52020"/>
    </source>
</evidence>
<protein>
    <recommendedName>
        <fullName evidence="15">ATP-dependent helicase Rep</fullName>
    </recommendedName>
    <alternativeName>
        <fullName evidence="16">RepP</fullName>
    </alternativeName>
</protein>
<dbReference type="EMBL" id="BK014988">
    <property type="protein sequence ID" value="DAD85805.1"/>
    <property type="molecule type" value="Genomic_DNA"/>
</dbReference>
<dbReference type="GO" id="GO:0016779">
    <property type="term" value="F:nucleotidyltransferase activity"/>
    <property type="evidence" value="ECO:0007669"/>
    <property type="project" value="UniProtKB-KW"/>
</dbReference>
<dbReference type="PROSITE" id="PS52020">
    <property type="entry name" value="CRESS_DNA_REP"/>
    <property type="match status" value="1"/>
</dbReference>
<feature type="domain" description="CRESS-DNA virus Rep endonuclease" evidence="18">
    <location>
        <begin position="2"/>
        <end position="122"/>
    </location>
</feature>
<dbReference type="GO" id="GO:0004519">
    <property type="term" value="F:endonuclease activity"/>
    <property type="evidence" value="ECO:0007669"/>
    <property type="project" value="UniProtKB-KW"/>
</dbReference>
<dbReference type="GO" id="GO:0046872">
    <property type="term" value="F:metal ion binding"/>
    <property type="evidence" value="ECO:0007669"/>
    <property type="project" value="UniProtKB-KW"/>
</dbReference>
<accession>A0A8S5MTX4</accession>
<keyword evidence="11" id="KW-0378">Hydrolase</keyword>
<evidence type="ECO:0000256" key="13">
    <source>
        <dbReference type="ARBA" id="ARBA00023125"/>
    </source>
</evidence>
<dbReference type="InterPro" id="IPR000605">
    <property type="entry name" value="Helicase_SF3_ssDNA/RNA_vir"/>
</dbReference>
<keyword evidence="4" id="KW-0808">Transferase</keyword>
<evidence type="ECO:0000256" key="7">
    <source>
        <dbReference type="ARBA" id="ARBA00022722"/>
    </source>
</evidence>
<dbReference type="GO" id="GO:0003724">
    <property type="term" value="F:RNA helicase activity"/>
    <property type="evidence" value="ECO:0007669"/>
    <property type="project" value="InterPro"/>
</dbReference>
<dbReference type="GO" id="GO:0006260">
    <property type="term" value="P:DNA replication"/>
    <property type="evidence" value="ECO:0007669"/>
    <property type="project" value="UniProtKB-KW"/>
</dbReference>
<keyword evidence="8" id="KW-0479">Metal-binding</keyword>
<keyword evidence="6" id="KW-0235">DNA replication</keyword>
<proteinExistence type="inferred from homology"/>
<dbReference type="GO" id="GO:0003723">
    <property type="term" value="F:RNA binding"/>
    <property type="evidence" value="ECO:0007669"/>
    <property type="project" value="InterPro"/>
</dbReference>
<dbReference type="GO" id="GO:0000166">
    <property type="term" value="F:nucleotide binding"/>
    <property type="evidence" value="ECO:0007669"/>
    <property type="project" value="UniProtKB-KW"/>
</dbReference>
<keyword evidence="13" id="KW-0238">DNA-binding</keyword>
<name>A0A8S5MTX4_9VIRU</name>
<evidence type="ECO:0000313" key="19">
    <source>
        <dbReference type="EMBL" id="DAD85805.1"/>
    </source>
</evidence>
<keyword evidence="9" id="KW-0547">Nucleotide-binding</keyword>
<dbReference type="InterPro" id="IPR027417">
    <property type="entry name" value="P-loop_NTPase"/>
</dbReference>
<evidence type="ECO:0000256" key="3">
    <source>
        <dbReference type="ARBA" id="ARBA00008545"/>
    </source>
</evidence>
<organism evidence="19">
    <name type="scientific">Inoviridae sp. ctDEu7</name>
    <dbReference type="NCBI Taxonomy" id="2826759"/>
    <lineage>
        <taxon>Viruses</taxon>
        <taxon>Monodnaviria</taxon>
        <taxon>Loebvirae</taxon>
        <taxon>Hofneiviricota</taxon>
        <taxon>Faserviricetes</taxon>
        <taxon>Tubulavirales</taxon>
        <taxon>Inoviridae</taxon>
    </lineage>
</organism>
<evidence type="ECO:0000256" key="10">
    <source>
        <dbReference type="ARBA" id="ARBA00022759"/>
    </source>
</evidence>
<keyword evidence="12" id="KW-0190">Covalent protein-DNA linkage</keyword>
<dbReference type="InterPro" id="IPR049912">
    <property type="entry name" value="CRESS_DNA_REP"/>
</dbReference>